<feature type="transmembrane region" description="Helical" evidence="8">
    <location>
        <begin position="132"/>
        <end position="151"/>
    </location>
</feature>
<comment type="similarity">
    <text evidence="2 8">Belongs to the NiCoT transporter (TC 2.A.52) family.</text>
</comment>
<keyword evidence="7 8" id="KW-0472">Membrane</keyword>
<evidence type="ECO:0000256" key="1">
    <source>
        <dbReference type="ARBA" id="ARBA00004127"/>
    </source>
</evidence>
<dbReference type="EMBL" id="LQYS01000032">
    <property type="protein sequence ID" value="KYD16451.1"/>
    <property type="molecule type" value="Genomic_DNA"/>
</dbReference>
<dbReference type="Proteomes" id="UP000075455">
    <property type="component" value="Unassembled WGS sequence"/>
</dbReference>
<feature type="transmembrane region" description="Helical" evidence="8">
    <location>
        <begin position="45"/>
        <end position="67"/>
    </location>
</feature>
<proteinExistence type="inferred from homology"/>
<keyword evidence="6 8" id="KW-1133">Transmembrane helix</keyword>
<feature type="transmembrane region" description="Helical" evidence="8">
    <location>
        <begin position="207"/>
        <end position="228"/>
    </location>
</feature>
<gene>
    <name evidence="9" type="ORF">B4119_1864</name>
</gene>
<name>A0A150LW73_9BACL</name>
<reference evidence="9 10" key="1">
    <citation type="submission" date="2016-01" db="EMBL/GenBank/DDBJ databases">
        <title>Draft Genome Sequences of Seven Thermophilic Sporeformers Isolated from Foods.</title>
        <authorList>
            <person name="Berendsen E.M."/>
            <person name="Wells-Bennik M.H."/>
            <person name="Krawcyk A.O."/>
            <person name="De Jong A."/>
            <person name="Holsappel S."/>
            <person name="Eijlander R.T."/>
            <person name="Kuipers O.P."/>
        </authorList>
    </citation>
    <scope>NUCLEOTIDE SEQUENCE [LARGE SCALE GENOMIC DNA]</scope>
    <source>
        <strain evidence="9 10">B4119</strain>
    </source>
</reference>
<evidence type="ECO:0000313" key="9">
    <source>
        <dbReference type="EMBL" id="KYD16451.1"/>
    </source>
</evidence>
<evidence type="ECO:0000256" key="4">
    <source>
        <dbReference type="ARBA" id="ARBA00022596"/>
    </source>
</evidence>
<evidence type="ECO:0000256" key="6">
    <source>
        <dbReference type="ARBA" id="ARBA00022989"/>
    </source>
</evidence>
<dbReference type="PANTHER" id="PTHR31611">
    <property type="entry name" value="HIGH-AFFINITY NICKEL TRANSPORT PROTEIN NIC1"/>
    <property type="match status" value="1"/>
</dbReference>
<dbReference type="AlphaFoldDB" id="A0A150LW73"/>
<dbReference type="InterPro" id="IPR004688">
    <property type="entry name" value="Ni/Co_transpt"/>
</dbReference>
<dbReference type="GO" id="GO:0005886">
    <property type="term" value="C:plasma membrane"/>
    <property type="evidence" value="ECO:0007669"/>
    <property type="project" value="UniProtKB-SubCell"/>
</dbReference>
<organism evidence="9 10">
    <name type="scientific">Saccharococcus caldoxylosilyticus</name>
    <dbReference type="NCBI Taxonomy" id="81408"/>
    <lineage>
        <taxon>Bacteria</taxon>
        <taxon>Bacillati</taxon>
        <taxon>Bacillota</taxon>
        <taxon>Bacilli</taxon>
        <taxon>Bacillales</taxon>
        <taxon>Anoxybacillaceae</taxon>
        <taxon>Saccharococcus</taxon>
    </lineage>
</organism>
<dbReference type="GO" id="GO:0012505">
    <property type="term" value="C:endomembrane system"/>
    <property type="evidence" value="ECO:0007669"/>
    <property type="project" value="UniProtKB-SubCell"/>
</dbReference>
<keyword evidence="5 8" id="KW-0812">Transmembrane</keyword>
<evidence type="ECO:0000256" key="3">
    <source>
        <dbReference type="ARBA" id="ARBA00022448"/>
    </source>
</evidence>
<evidence type="ECO:0000256" key="8">
    <source>
        <dbReference type="RuleBase" id="RU362101"/>
    </source>
</evidence>
<comment type="caution">
    <text evidence="9">The sequence shown here is derived from an EMBL/GenBank/DDBJ whole genome shotgun (WGS) entry which is preliminary data.</text>
</comment>
<dbReference type="InterPro" id="IPR011541">
    <property type="entry name" value="Ni/Co_transpt_high_affinity"/>
</dbReference>
<dbReference type="Pfam" id="PF03824">
    <property type="entry name" value="NicO"/>
    <property type="match status" value="1"/>
</dbReference>
<accession>A0A150LW73</accession>
<feature type="transmembrane region" description="Helical" evidence="8">
    <location>
        <begin position="79"/>
        <end position="98"/>
    </location>
</feature>
<evidence type="ECO:0000256" key="5">
    <source>
        <dbReference type="ARBA" id="ARBA00022692"/>
    </source>
</evidence>
<feature type="transmembrane region" description="Helical" evidence="8">
    <location>
        <begin position="171"/>
        <end position="195"/>
    </location>
</feature>
<dbReference type="GO" id="GO:0015099">
    <property type="term" value="F:nickel cation transmembrane transporter activity"/>
    <property type="evidence" value="ECO:0007669"/>
    <property type="project" value="UniProtKB-UniRule"/>
</dbReference>
<evidence type="ECO:0000256" key="7">
    <source>
        <dbReference type="ARBA" id="ARBA00023136"/>
    </source>
</evidence>
<keyword evidence="3 8" id="KW-0813">Transport</keyword>
<dbReference type="PANTHER" id="PTHR31611:SF0">
    <property type="entry name" value="HIGH-AFFINITY NICKEL TRANSPORT PROTEIN NIC1"/>
    <property type="match status" value="1"/>
</dbReference>
<evidence type="ECO:0000313" key="10">
    <source>
        <dbReference type="Proteomes" id="UP000075455"/>
    </source>
</evidence>
<dbReference type="eggNOG" id="COG3376">
    <property type="taxonomic scope" value="Bacteria"/>
</dbReference>
<dbReference type="PATRIC" id="fig|81408.3.peg.2976"/>
<dbReference type="STRING" id="81408.B4119_1864"/>
<protein>
    <recommendedName>
        <fullName evidence="8">Nickel/cobalt efflux system</fullName>
    </recommendedName>
</protein>
<comment type="subcellular location">
    <subcellularLocation>
        <location evidence="8">Cell membrane</location>
        <topology evidence="8">Multi-pass membrane protein</topology>
    </subcellularLocation>
    <subcellularLocation>
        <location evidence="1">Endomembrane system</location>
        <topology evidence="1">Multi-pass membrane protein</topology>
    </subcellularLocation>
</comment>
<evidence type="ECO:0000256" key="2">
    <source>
        <dbReference type="ARBA" id="ARBA00010892"/>
    </source>
</evidence>
<sequence>MEFVTYAMLAVFLGIRHGMDSDHVAAIADMVGSETHRKRQVSLGIMYAFGHGSIVFFMGLIAIFLGFHLPSSTIRILEATVGCTLIILGGMMLFSLFYKNEVKSRIKVLYELIDKMTRYFQKNKKKESAVSFLRFGWISAFIIGILHGIGVESPTQLAILAHAAGKENMSMAALQLSLFVVGLLIATIGMTFCLSWGFMKARMREKVFLIIGAATSFYSLWLGISIIVETWKGGA</sequence>
<keyword evidence="4" id="KW-0533">Nickel</keyword>